<dbReference type="STRING" id="1428644.BIV57_18820"/>
<dbReference type="InterPro" id="IPR027417">
    <property type="entry name" value="P-loop_NTPase"/>
</dbReference>
<dbReference type="EC" id="5.6.2.4" evidence="5"/>
<reference evidence="7 8" key="1">
    <citation type="submission" date="2016-10" db="EMBL/GenBank/DDBJ databases">
        <title>Genome sequence of Streptomyces gilvigriseus MUSC 26.</title>
        <authorList>
            <person name="Lee L.-H."/>
            <person name="Ser H.-L."/>
        </authorList>
    </citation>
    <scope>NUCLEOTIDE SEQUENCE [LARGE SCALE GENOMIC DNA]</scope>
    <source>
        <strain evidence="7 8">MUSC 26</strain>
    </source>
</reference>
<evidence type="ECO:0000256" key="5">
    <source>
        <dbReference type="ARBA" id="ARBA00034808"/>
    </source>
</evidence>
<comment type="catalytic activity">
    <reaction evidence="4">
        <text>Couples ATP hydrolysis with the unwinding of duplex DNA by translocating in the 3'-5' direction.</text>
        <dbReference type="EC" id="5.6.2.4"/>
    </reaction>
</comment>
<gene>
    <name evidence="7" type="ORF">BIV57_18820</name>
</gene>
<dbReference type="GO" id="GO:0006310">
    <property type="term" value="P:DNA recombination"/>
    <property type="evidence" value="ECO:0007669"/>
    <property type="project" value="TreeGrafter"/>
</dbReference>
<protein>
    <recommendedName>
        <fullName evidence="5">DNA 3'-5' helicase</fullName>
        <ecNumber evidence="5">5.6.2.4</ecNumber>
    </recommendedName>
</protein>
<accession>A0A1J7BBJ3</accession>
<dbReference type="SUPFAM" id="SSF52540">
    <property type="entry name" value="P-loop containing nucleoside triphosphate hydrolases"/>
    <property type="match status" value="1"/>
</dbReference>
<dbReference type="InterPro" id="IPR011545">
    <property type="entry name" value="DEAD/DEAH_box_helicase_dom"/>
</dbReference>
<dbReference type="Pfam" id="PF00270">
    <property type="entry name" value="DEAD"/>
    <property type="match status" value="1"/>
</dbReference>
<dbReference type="GO" id="GO:0030894">
    <property type="term" value="C:replisome"/>
    <property type="evidence" value="ECO:0007669"/>
    <property type="project" value="TreeGrafter"/>
</dbReference>
<dbReference type="GO" id="GO:0043590">
    <property type="term" value="C:bacterial nucleoid"/>
    <property type="evidence" value="ECO:0007669"/>
    <property type="project" value="TreeGrafter"/>
</dbReference>
<keyword evidence="8" id="KW-1185">Reference proteome</keyword>
<evidence type="ECO:0000313" key="7">
    <source>
        <dbReference type="EMBL" id="OIV35973.1"/>
    </source>
</evidence>
<dbReference type="GO" id="GO:0005737">
    <property type="term" value="C:cytoplasm"/>
    <property type="evidence" value="ECO:0007669"/>
    <property type="project" value="TreeGrafter"/>
</dbReference>
<dbReference type="GO" id="GO:0009378">
    <property type="term" value="F:four-way junction helicase activity"/>
    <property type="evidence" value="ECO:0007669"/>
    <property type="project" value="TreeGrafter"/>
</dbReference>
<organism evidence="7 8">
    <name type="scientific">Mangrovactinospora gilvigrisea</name>
    <dbReference type="NCBI Taxonomy" id="1428644"/>
    <lineage>
        <taxon>Bacteria</taxon>
        <taxon>Bacillati</taxon>
        <taxon>Actinomycetota</taxon>
        <taxon>Actinomycetes</taxon>
        <taxon>Kitasatosporales</taxon>
        <taxon>Streptomycetaceae</taxon>
        <taxon>Mangrovactinospora</taxon>
    </lineage>
</organism>
<dbReference type="GO" id="GO:0006281">
    <property type="term" value="P:DNA repair"/>
    <property type="evidence" value="ECO:0007669"/>
    <property type="project" value="TreeGrafter"/>
</dbReference>
<feature type="domain" description="DEAD/DEAH-box helicase" evidence="6">
    <location>
        <begin position="38"/>
        <end position="142"/>
    </location>
</feature>
<dbReference type="GO" id="GO:0003677">
    <property type="term" value="F:DNA binding"/>
    <property type="evidence" value="ECO:0007669"/>
    <property type="project" value="UniProtKB-KW"/>
</dbReference>
<dbReference type="GO" id="GO:0043138">
    <property type="term" value="F:3'-5' DNA helicase activity"/>
    <property type="evidence" value="ECO:0007669"/>
    <property type="project" value="UniProtKB-EC"/>
</dbReference>
<evidence type="ECO:0000256" key="3">
    <source>
        <dbReference type="ARBA" id="ARBA00023235"/>
    </source>
</evidence>
<evidence type="ECO:0000259" key="6">
    <source>
        <dbReference type="Pfam" id="PF00270"/>
    </source>
</evidence>
<evidence type="ECO:0000313" key="8">
    <source>
        <dbReference type="Proteomes" id="UP000243342"/>
    </source>
</evidence>
<dbReference type="EMBL" id="MLCF01000121">
    <property type="protein sequence ID" value="OIV35973.1"/>
    <property type="molecule type" value="Genomic_DNA"/>
</dbReference>
<evidence type="ECO:0000256" key="4">
    <source>
        <dbReference type="ARBA" id="ARBA00034617"/>
    </source>
</evidence>
<comment type="similarity">
    <text evidence="1">Belongs to the helicase family. RecQ subfamily.</text>
</comment>
<keyword evidence="3" id="KW-0413">Isomerase</keyword>
<proteinExistence type="inferred from homology"/>
<dbReference type="GO" id="GO:0005524">
    <property type="term" value="F:ATP binding"/>
    <property type="evidence" value="ECO:0007669"/>
    <property type="project" value="InterPro"/>
</dbReference>
<name>A0A1J7BBJ3_9ACTN</name>
<dbReference type="AlphaFoldDB" id="A0A1J7BBJ3"/>
<dbReference type="Gene3D" id="3.40.50.300">
    <property type="entry name" value="P-loop containing nucleotide triphosphate hydrolases"/>
    <property type="match status" value="1"/>
</dbReference>
<comment type="caution">
    <text evidence="7">The sequence shown here is derived from an EMBL/GenBank/DDBJ whole genome shotgun (WGS) entry which is preliminary data.</text>
</comment>
<keyword evidence="2" id="KW-0238">DNA-binding</keyword>
<dbReference type="PANTHER" id="PTHR13710">
    <property type="entry name" value="DNA HELICASE RECQ FAMILY MEMBER"/>
    <property type="match status" value="1"/>
</dbReference>
<evidence type="ECO:0000256" key="2">
    <source>
        <dbReference type="ARBA" id="ARBA00023125"/>
    </source>
</evidence>
<evidence type="ECO:0000256" key="1">
    <source>
        <dbReference type="ARBA" id="ARBA00005446"/>
    </source>
</evidence>
<dbReference type="Proteomes" id="UP000243342">
    <property type="component" value="Unassembled WGS sequence"/>
</dbReference>
<sequence length="155" mass="16183">MDETPAATADSPEAARVRQQAEETLRRLVGSPDAALRDDQWAAIRALVVEGRRALVVQRTGWGKSAVYFVATALLRASGAGPTVIVSPLLALMRNQIGAAARAGITARTINSANPEEWAAIQQEVAAGAVDVLLVSPERLRHSGASPTPAAVGAR</sequence>
<dbReference type="PANTHER" id="PTHR13710:SF105">
    <property type="entry name" value="ATP-DEPENDENT DNA HELICASE Q1"/>
    <property type="match status" value="1"/>
</dbReference>